<dbReference type="Gene3D" id="1.25.40.10">
    <property type="entry name" value="Tetratricopeptide repeat domain"/>
    <property type="match status" value="1"/>
</dbReference>
<protein>
    <recommendedName>
        <fullName evidence="3">Tetratricopeptide repeat protein</fullName>
    </recommendedName>
</protein>
<gene>
    <name evidence="1" type="ORF">RS130_03840</name>
</gene>
<dbReference type="PANTHER" id="PTHR47756">
    <property type="entry name" value="BLL6612 PROTEIN-RELATED"/>
    <property type="match status" value="1"/>
</dbReference>
<accession>A0ABU3ST39</accession>
<evidence type="ECO:0000313" key="2">
    <source>
        <dbReference type="Proteomes" id="UP001247805"/>
    </source>
</evidence>
<organism evidence="1 2">
    <name type="scientific">Paraglaciecola aquimarina</name>
    <dbReference type="NCBI Taxonomy" id="1235557"/>
    <lineage>
        <taxon>Bacteria</taxon>
        <taxon>Pseudomonadati</taxon>
        <taxon>Pseudomonadota</taxon>
        <taxon>Gammaproteobacteria</taxon>
        <taxon>Alteromonadales</taxon>
        <taxon>Alteromonadaceae</taxon>
        <taxon>Paraglaciecola</taxon>
    </lineage>
</organism>
<dbReference type="EMBL" id="JAWDIO010000002">
    <property type="protein sequence ID" value="MDU0353180.1"/>
    <property type="molecule type" value="Genomic_DNA"/>
</dbReference>
<name>A0ABU3ST39_9ALTE</name>
<keyword evidence="2" id="KW-1185">Reference proteome</keyword>
<evidence type="ECO:0008006" key="3">
    <source>
        <dbReference type="Google" id="ProtNLM"/>
    </source>
</evidence>
<comment type="caution">
    <text evidence="1">The sequence shown here is derived from an EMBL/GenBank/DDBJ whole genome shotgun (WGS) entry which is preliminary data.</text>
</comment>
<dbReference type="PANTHER" id="PTHR47756:SF2">
    <property type="entry name" value="BLL6612 PROTEIN"/>
    <property type="match status" value="1"/>
</dbReference>
<evidence type="ECO:0000313" key="1">
    <source>
        <dbReference type="EMBL" id="MDU0353180.1"/>
    </source>
</evidence>
<dbReference type="RefSeq" id="WP_316024871.1">
    <property type="nucleotide sequence ID" value="NZ_JAWDIO010000002.1"/>
</dbReference>
<reference evidence="1 2" key="1">
    <citation type="submission" date="2023-10" db="EMBL/GenBank/DDBJ databases">
        <title>Glaciecola aquimarina strain GGW-M5 nov., isolated from a coastal seawater.</title>
        <authorList>
            <person name="Bayburt H."/>
            <person name="Kim J.M."/>
            <person name="Choi B.J."/>
            <person name="Jeon C.O."/>
        </authorList>
    </citation>
    <scope>NUCLEOTIDE SEQUENCE [LARGE SCALE GENOMIC DNA]</scope>
    <source>
        <strain evidence="1 2">KCTC 32108</strain>
    </source>
</reference>
<dbReference type="InterPro" id="IPR011990">
    <property type="entry name" value="TPR-like_helical_dom_sf"/>
</dbReference>
<dbReference type="Proteomes" id="UP001247805">
    <property type="component" value="Unassembled WGS sequence"/>
</dbReference>
<sequence length="91" mass="10068">MNPSAVIELNCAVSLANAGQPVESYQQLLKLEKALDAYQPYYAARAELEAQLGDQHSAIASLKIAIKLSQNNSERDFLINKLERLNTPQPQ</sequence>
<dbReference type="SUPFAM" id="SSF48452">
    <property type="entry name" value="TPR-like"/>
    <property type="match status" value="1"/>
</dbReference>
<proteinExistence type="predicted"/>